<name>A0A9X3R942_9BACI</name>
<evidence type="ECO:0008006" key="3">
    <source>
        <dbReference type="Google" id="ProtNLM"/>
    </source>
</evidence>
<organism evidence="1 2">
    <name type="scientific">Psychrobacillus psychrodurans</name>
    <dbReference type="NCBI Taxonomy" id="126157"/>
    <lineage>
        <taxon>Bacteria</taxon>
        <taxon>Bacillati</taxon>
        <taxon>Bacillota</taxon>
        <taxon>Bacilli</taxon>
        <taxon>Bacillales</taxon>
        <taxon>Bacillaceae</taxon>
        <taxon>Psychrobacillus</taxon>
    </lineage>
</organism>
<dbReference type="AlphaFoldDB" id="A0A9X3R942"/>
<dbReference type="RefSeq" id="WP_269921522.1">
    <property type="nucleotide sequence ID" value="NZ_JAMKBI010000004.1"/>
</dbReference>
<dbReference type="SUPFAM" id="SSF116965">
    <property type="entry name" value="Hypothetical protein MPN330"/>
    <property type="match status" value="1"/>
</dbReference>
<proteinExistence type="predicted"/>
<evidence type="ECO:0000313" key="1">
    <source>
        <dbReference type="EMBL" id="MCZ8533069.1"/>
    </source>
</evidence>
<accession>A0A9X3R942</accession>
<sequence length="332" mass="38478">MKKKGHPILKDENVILFPGMVENYIENGLKFAEENNFVQAVACLDEANKYKELSDMVQSVYILSLLETGRAKDAKEICENLYEKKSPFFEQVIELYLTILLDLKEYKQLNEVLNELMKDSTYTFQQKKNFKQLKELSIKLLTDTTYSTDEDMQTNFDTELFELSNFKTLPYGRQEQLLQEAFQTDIKDITMEIITIIESSDIIPTIKSLALLLLGAAGVKNEVTVEKFGFKETVIPTAPPERTAVDRVEPIKRYIENSLEKDPTKLQMTLEMVHRHAYTLFPFDWVGYTNEIVANRYIEYVDVLFGNSELQSDEFFKLLIVLEESLEVLSCE</sequence>
<reference evidence="1" key="1">
    <citation type="submission" date="2022-05" db="EMBL/GenBank/DDBJ databases">
        <authorList>
            <person name="Colautti A."/>
            <person name="Iacumin L."/>
        </authorList>
    </citation>
    <scope>NUCLEOTIDE SEQUENCE</scope>
    <source>
        <strain evidence="1">DSM 30747</strain>
    </source>
</reference>
<evidence type="ECO:0000313" key="2">
    <source>
        <dbReference type="Proteomes" id="UP001152172"/>
    </source>
</evidence>
<dbReference type="Proteomes" id="UP001152172">
    <property type="component" value="Unassembled WGS sequence"/>
</dbReference>
<dbReference type="EMBL" id="JAMKBI010000004">
    <property type="protein sequence ID" value="MCZ8533069.1"/>
    <property type="molecule type" value="Genomic_DNA"/>
</dbReference>
<comment type="caution">
    <text evidence="1">The sequence shown here is derived from an EMBL/GenBank/DDBJ whole genome shotgun (WGS) entry which is preliminary data.</text>
</comment>
<gene>
    <name evidence="1" type="ORF">M9R61_06835</name>
</gene>
<keyword evidence="2" id="KW-1185">Reference proteome</keyword>
<protein>
    <recommendedName>
        <fullName evidence="3">Tetratricopeptide repeat protein</fullName>
    </recommendedName>
</protein>